<evidence type="ECO:0000259" key="5">
    <source>
        <dbReference type="Pfam" id="PF01979"/>
    </source>
</evidence>
<feature type="binding site" evidence="4">
    <location>
        <position position="310"/>
    </location>
    <ligand>
        <name>Zn(2+)</name>
        <dbReference type="ChEBI" id="CHEBI:29105"/>
    </ligand>
</feature>
<feature type="binding site" evidence="4">
    <location>
        <position position="225"/>
    </location>
    <ligand>
        <name>substrate</name>
    </ligand>
</feature>
<comment type="cofactor">
    <cofactor evidence="4">
        <name>Zn(2+)</name>
        <dbReference type="ChEBI" id="CHEBI:29105"/>
    </cofactor>
    <text evidence="4">Binds 1 zinc ion per subunit.</text>
</comment>
<dbReference type="NCBIfam" id="NF012037">
    <property type="entry name" value="PRK15493.1"/>
    <property type="match status" value="1"/>
</dbReference>
<feature type="binding site" evidence="4">
    <location>
        <position position="222"/>
    </location>
    <ligand>
        <name>Zn(2+)</name>
        <dbReference type="ChEBI" id="CHEBI:29105"/>
    </ligand>
</feature>
<feature type="binding site" evidence="4">
    <location>
        <position position="71"/>
    </location>
    <ligand>
        <name>Zn(2+)</name>
        <dbReference type="ChEBI" id="CHEBI:29105"/>
    </ligand>
</feature>
<dbReference type="InterPro" id="IPR050287">
    <property type="entry name" value="MTA/SAH_deaminase"/>
</dbReference>
<dbReference type="Proteomes" id="UP000027778">
    <property type="component" value="Unassembled WGS sequence"/>
</dbReference>
<dbReference type="InterPro" id="IPR006680">
    <property type="entry name" value="Amidohydro-rel"/>
</dbReference>
<name>A0A073KKX2_9BACI</name>
<dbReference type="STRING" id="574375.AZF08_23780"/>
<feature type="binding site" evidence="4">
    <location>
        <position position="100"/>
    </location>
    <ligand>
        <name>substrate</name>
    </ligand>
</feature>
<feature type="domain" description="Amidohydrolase-related" evidence="5">
    <location>
        <begin position="62"/>
        <end position="414"/>
    </location>
</feature>
<sequence>MRGEILLKTAYVSAAIATLNERNEVFKNGYIIVEDGKIIEVQNGEFSNENQIDEVIDLNGKWVLPGLVNTHTHVVMSLLRGIGDDMLLQPWLETRIWPLESQFTPELAVASTELGLLEMVKSGTTTFSDMFNPIGVDQDSIMETVRNSGMRAAVSRTLFSFGTKEDEKKAIQEAEKYVKRYYSESGLLTTMVAPHSPYTCSTEMLEECARIAVENHTMVHIHLSETEREVRDIAAQYGRRPVAYAASCGLFKRPTVIAHGVVLNENERAFLAEHDVRVAHNPNSNLKLGSGIADVKSMLEAGIKVGIATDSVASNNNLDMFEELRVATLLQKGIHKDATALPVETALSLATRGAAEVIGMKQTGSIAVGKCADFITIDPSNKPHLQPAEEVLSHLVYAASGKDVSDVIINGERVVWRGECKTLDEERIIFEAGRFKRGLKM</sequence>
<feature type="binding site" evidence="4">
    <location>
        <position position="310"/>
    </location>
    <ligand>
        <name>substrate</name>
    </ligand>
</feature>
<dbReference type="InterPro" id="IPR011059">
    <property type="entry name" value="Metal-dep_hydrolase_composite"/>
</dbReference>
<evidence type="ECO:0000256" key="2">
    <source>
        <dbReference type="ARBA" id="ARBA00022801"/>
    </source>
</evidence>
<keyword evidence="2 4" id="KW-0378">Hydrolase</keyword>
<comment type="caution">
    <text evidence="4">Lacks conserved residue(s) required for the propagation of feature annotation.</text>
</comment>
<evidence type="ECO:0000256" key="3">
    <source>
        <dbReference type="ARBA" id="ARBA00022833"/>
    </source>
</evidence>
<protein>
    <recommendedName>
        <fullName evidence="4">5-methylthioadenosine/S-adenosylhomocysteine deaminase</fullName>
        <shortName evidence="4">MTA/SAH deaminase</shortName>
        <ecNumber evidence="4">3.5.4.28</ecNumber>
        <ecNumber evidence="4">3.5.4.31</ecNumber>
    </recommendedName>
</protein>
<evidence type="ECO:0000256" key="4">
    <source>
        <dbReference type="HAMAP-Rule" id="MF_01281"/>
    </source>
</evidence>
<dbReference type="RefSeq" id="WP_051725850.1">
    <property type="nucleotide sequence ID" value="NZ_JOTM01000022.1"/>
</dbReference>
<dbReference type="CDD" id="cd01298">
    <property type="entry name" value="ATZ_TRZ_like"/>
    <property type="match status" value="1"/>
</dbReference>
<comment type="caution">
    <text evidence="6">The sequence shown here is derived from an EMBL/GenBank/DDBJ whole genome shotgun (WGS) entry which is preliminary data.</text>
</comment>
<dbReference type="InterPro" id="IPR032466">
    <property type="entry name" value="Metal_Hydrolase"/>
</dbReference>
<evidence type="ECO:0000313" key="6">
    <source>
        <dbReference type="EMBL" id="KEK22953.1"/>
    </source>
</evidence>
<dbReference type="Gene3D" id="3.20.20.140">
    <property type="entry name" value="Metal-dependent hydrolases"/>
    <property type="match status" value="1"/>
</dbReference>
<dbReference type="AlphaFoldDB" id="A0A073KKX2"/>
<comment type="similarity">
    <text evidence="4">Belongs to the metallo-dependent hydrolases superfamily. MTA/SAH deaminase family.</text>
</comment>
<dbReference type="EC" id="3.5.4.31" evidence="4"/>
<dbReference type="eggNOG" id="COG0402">
    <property type="taxonomic scope" value="Bacteria"/>
</dbReference>
<organism evidence="6 7">
    <name type="scientific">Bacillus gaemokensis</name>
    <dbReference type="NCBI Taxonomy" id="574375"/>
    <lineage>
        <taxon>Bacteria</taxon>
        <taxon>Bacillati</taxon>
        <taxon>Bacillota</taxon>
        <taxon>Bacilli</taxon>
        <taxon>Bacillales</taxon>
        <taxon>Bacillaceae</taxon>
        <taxon>Bacillus</taxon>
        <taxon>Bacillus cereus group</taxon>
    </lineage>
</organism>
<dbReference type="GO" id="GO:0050270">
    <property type="term" value="F:S-adenosylhomocysteine deaminase activity"/>
    <property type="evidence" value="ECO:0007669"/>
    <property type="project" value="UniProtKB-UniRule"/>
</dbReference>
<dbReference type="EC" id="3.5.4.28" evidence="4"/>
<feature type="binding site" evidence="4">
    <location>
        <position position="195"/>
    </location>
    <ligand>
        <name>substrate</name>
    </ligand>
</feature>
<feature type="binding site" evidence="4">
    <location>
        <position position="156"/>
    </location>
    <ligand>
        <name>substrate</name>
    </ligand>
</feature>
<comment type="catalytic activity">
    <reaction evidence="4">
        <text>S-adenosyl-L-homocysteine + H2O + H(+) = S-inosyl-L-homocysteine + NH4(+)</text>
        <dbReference type="Rhea" id="RHEA:20716"/>
        <dbReference type="ChEBI" id="CHEBI:15377"/>
        <dbReference type="ChEBI" id="CHEBI:15378"/>
        <dbReference type="ChEBI" id="CHEBI:28938"/>
        <dbReference type="ChEBI" id="CHEBI:57856"/>
        <dbReference type="ChEBI" id="CHEBI:57985"/>
        <dbReference type="EC" id="3.5.4.28"/>
    </reaction>
</comment>
<keyword evidence="3 4" id="KW-0862">Zinc</keyword>
<proteinExistence type="inferred from homology"/>
<dbReference type="Gene3D" id="2.30.40.10">
    <property type="entry name" value="Urease, subunit C, domain 1"/>
    <property type="match status" value="1"/>
</dbReference>
<dbReference type="GO" id="GO:0090614">
    <property type="term" value="F:5'-methylthioadenosine deaminase activity"/>
    <property type="evidence" value="ECO:0007669"/>
    <property type="project" value="UniProtKB-UniRule"/>
</dbReference>
<dbReference type="Pfam" id="PF01979">
    <property type="entry name" value="Amidohydro_1"/>
    <property type="match status" value="1"/>
</dbReference>
<dbReference type="FunFam" id="3.20.20.140:FF:000014">
    <property type="entry name" value="5-methylthioadenosine/S-adenosylhomocysteine deaminase"/>
    <property type="match status" value="1"/>
</dbReference>
<dbReference type="GO" id="GO:0046872">
    <property type="term" value="F:metal ion binding"/>
    <property type="evidence" value="ECO:0007669"/>
    <property type="project" value="UniProtKB-KW"/>
</dbReference>
<reference evidence="6 7" key="1">
    <citation type="submission" date="2014-06" db="EMBL/GenBank/DDBJ databases">
        <title>Draft genome sequence of Bacillus gaemokensis JCM 15801 (MCCC 1A00707).</title>
        <authorList>
            <person name="Lai Q."/>
            <person name="Liu Y."/>
            <person name="Shao Z."/>
        </authorList>
    </citation>
    <scope>NUCLEOTIDE SEQUENCE [LARGE SCALE GENOMIC DNA]</scope>
    <source>
        <strain evidence="6 7">JCM 15801</strain>
    </source>
</reference>
<evidence type="ECO:0000313" key="7">
    <source>
        <dbReference type="Proteomes" id="UP000027778"/>
    </source>
</evidence>
<dbReference type="HAMAP" id="MF_01281">
    <property type="entry name" value="MTA_SAH_deamin"/>
    <property type="match status" value="1"/>
</dbReference>
<dbReference type="PANTHER" id="PTHR43794:SF11">
    <property type="entry name" value="AMIDOHYDROLASE-RELATED DOMAIN-CONTAINING PROTEIN"/>
    <property type="match status" value="1"/>
</dbReference>
<feature type="binding site" evidence="4">
    <location>
        <position position="73"/>
    </location>
    <ligand>
        <name>Zn(2+)</name>
        <dbReference type="ChEBI" id="CHEBI:29105"/>
    </ligand>
</feature>
<accession>A0A073KKX2</accession>
<dbReference type="SUPFAM" id="SSF51338">
    <property type="entry name" value="Composite domain of metallo-dependent hydrolases"/>
    <property type="match status" value="1"/>
</dbReference>
<keyword evidence="7" id="KW-1185">Reference proteome</keyword>
<dbReference type="PANTHER" id="PTHR43794">
    <property type="entry name" value="AMINOHYDROLASE SSNA-RELATED"/>
    <property type="match status" value="1"/>
</dbReference>
<dbReference type="OrthoDB" id="9807210at2"/>
<dbReference type="InterPro" id="IPR023512">
    <property type="entry name" value="Deaminase_MtaD/DadD"/>
</dbReference>
<comment type="function">
    <text evidence="4">Catalyzes the deamination of 5-methylthioadenosine and S-adenosyl-L-homocysteine into 5-methylthioinosine and S-inosyl-L-homocysteine, respectively. Is also able to deaminate adenosine.</text>
</comment>
<dbReference type="EMBL" id="JOTM01000022">
    <property type="protein sequence ID" value="KEK22953.1"/>
    <property type="molecule type" value="Genomic_DNA"/>
</dbReference>
<comment type="catalytic activity">
    <reaction evidence="4">
        <text>S-methyl-5'-thioadenosine + H2O + H(+) = S-methyl-5'-thioinosine + NH4(+)</text>
        <dbReference type="Rhea" id="RHEA:25025"/>
        <dbReference type="ChEBI" id="CHEBI:15377"/>
        <dbReference type="ChEBI" id="CHEBI:15378"/>
        <dbReference type="ChEBI" id="CHEBI:17509"/>
        <dbReference type="ChEBI" id="CHEBI:28938"/>
        <dbReference type="ChEBI" id="CHEBI:48595"/>
        <dbReference type="EC" id="3.5.4.31"/>
    </reaction>
</comment>
<keyword evidence="1 4" id="KW-0479">Metal-binding</keyword>
<dbReference type="SUPFAM" id="SSF51556">
    <property type="entry name" value="Metallo-dependent hydrolases"/>
    <property type="match status" value="1"/>
</dbReference>
<evidence type="ECO:0000256" key="1">
    <source>
        <dbReference type="ARBA" id="ARBA00022723"/>
    </source>
</evidence>
<gene>
    <name evidence="4" type="primary">mtaD</name>
    <name evidence="6" type="ORF">BAGA_14845</name>
</gene>